<dbReference type="InterPro" id="IPR042453">
    <property type="entry name" value="WDR53"/>
</dbReference>
<dbReference type="Proteomes" id="UP000694580">
    <property type="component" value="Chromosome 2"/>
</dbReference>
<reference evidence="6" key="3">
    <citation type="submission" date="2025-09" db="UniProtKB">
        <authorList>
            <consortium name="Ensembl"/>
        </authorList>
    </citation>
    <scope>IDENTIFICATION</scope>
</reference>
<dbReference type="PROSITE" id="PS50294">
    <property type="entry name" value="WD_REPEATS_REGION"/>
    <property type="match status" value="1"/>
</dbReference>
<dbReference type="PROSITE" id="PS00678">
    <property type="entry name" value="WD_REPEATS_1"/>
    <property type="match status" value="2"/>
</dbReference>
<dbReference type="InterPro" id="IPR036322">
    <property type="entry name" value="WD40_repeat_dom_sf"/>
</dbReference>
<dbReference type="Gene3D" id="2.130.10.10">
    <property type="entry name" value="YVTN repeat-like/Quinoprotein amine dehydrogenase"/>
    <property type="match status" value="2"/>
</dbReference>
<evidence type="ECO:0000256" key="2">
    <source>
        <dbReference type="ARBA" id="ARBA00022737"/>
    </source>
</evidence>
<dbReference type="GeneID" id="114784404"/>
<evidence type="ECO:0000259" key="5">
    <source>
        <dbReference type="Pfam" id="PF12894"/>
    </source>
</evidence>
<sequence>MALRWSGGHSAPVLCVDAARAPEGLLASGSEGGEVTTWTQDGTRLAQLRLSDGADVTCAAFSPVAPGLLYAAHGETVSVLDPRSMKAPVGELSGVGEDEINSLSFNETGAMLALADDAGAVRVVEVQSGKVCRTLRKHSNICSSVAFRPQRPQSLVSAGLDMQVMLWNLQKTRPLGIVSLQEVSVHEEPPLLKGGQMFNPPLAHCVSVASCGNALACAAEDGLVHLMHVGSGSRLHYQGALKGHTQGVSQAHFIHFLSHPYWLATGGNDGLVAIWDVGQLANPVEAKTRTAANHKKAKSRHKSKQHHDKPKAQPSTEGSEKDDDEEESGSADPDVVKDPGPRLSFNHQDKVNWVCPASLKGQPSLLVADQSCSLSVYSLSGL</sequence>
<reference evidence="6" key="2">
    <citation type="submission" date="2025-08" db="UniProtKB">
        <authorList>
            <consortium name="Ensembl"/>
        </authorList>
    </citation>
    <scope>IDENTIFICATION</scope>
</reference>
<dbReference type="Pfam" id="PF12894">
    <property type="entry name" value="ANAPC4_WD40"/>
    <property type="match status" value="1"/>
</dbReference>
<feature type="compositionally biased region" description="Basic residues" evidence="4">
    <location>
        <begin position="292"/>
        <end position="309"/>
    </location>
</feature>
<feature type="repeat" description="WD" evidence="3">
    <location>
        <begin position="135"/>
        <end position="177"/>
    </location>
</feature>
<protein>
    <recommendedName>
        <fullName evidence="5">Anaphase-promoting complex subunit 4-like WD40 domain-containing protein</fullName>
    </recommendedName>
</protein>
<dbReference type="PANTHER" id="PTHR44666:SF1">
    <property type="entry name" value="WD REPEAT-CONTAINING PROTEIN 53"/>
    <property type="match status" value="1"/>
</dbReference>
<dbReference type="PROSITE" id="PS50082">
    <property type="entry name" value="WD_REPEATS_2"/>
    <property type="match status" value="2"/>
</dbReference>
<dbReference type="Pfam" id="PF00400">
    <property type="entry name" value="WD40"/>
    <property type="match status" value="1"/>
</dbReference>
<organism evidence="6 7">
    <name type="scientific">Denticeps clupeoides</name>
    <name type="common">denticle herring</name>
    <dbReference type="NCBI Taxonomy" id="299321"/>
    <lineage>
        <taxon>Eukaryota</taxon>
        <taxon>Metazoa</taxon>
        <taxon>Chordata</taxon>
        <taxon>Craniata</taxon>
        <taxon>Vertebrata</taxon>
        <taxon>Euteleostomi</taxon>
        <taxon>Actinopterygii</taxon>
        <taxon>Neopterygii</taxon>
        <taxon>Teleostei</taxon>
        <taxon>Clupei</taxon>
        <taxon>Clupeiformes</taxon>
        <taxon>Denticipitoidei</taxon>
        <taxon>Denticipitidae</taxon>
        <taxon>Denticeps</taxon>
    </lineage>
</organism>
<reference evidence="6 7" key="1">
    <citation type="submission" date="2020-06" db="EMBL/GenBank/DDBJ databases">
        <authorList>
            <consortium name="Wellcome Sanger Institute Data Sharing"/>
        </authorList>
    </citation>
    <scope>NUCLEOTIDE SEQUENCE [LARGE SCALE GENOMIC DNA]</scope>
</reference>
<name>A0AAY4A546_9TELE</name>
<evidence type="ECO:0000256" key="1">
    <source>
        <dbReference type="ARBA" id="ARBA00022574"/>
    </source>
</evidence>
<dbReference type="GeneTree" id="ENSGT00390000011073"/>
<feature type="repeat" description="WD" evidence="3">
    <location>
        <begin position="241"/>
        <end position="277"/>
    </location>
</feature>
<evidence type="ECO:0000313" key="7">
    <source>
        <dbReference type="Proteomes" id="UP000694580"/>
    </source>
</evidence>
<dbReference type="AlphaFoldDB" id="A0AAY4A546"/>
<dbReference type="Ensembl" id="ENSDCDT00010004507.1">
    <property type="protein sequence ID" value="ENSDCDP00010004353.1"/>
    <property type="gene ID" value="ENSDCDG00010001931.1"/>
</dbReference>
<keyword evidence="1 3" id="KW-0853">WD repeat</keyword>
<keyword evidence="7" id="KW-1185">Reference proteome</keyword>
<dbReference type="SUPFAM" id="SSF50978">
    <property type="entry name" value="WD40 repeat-like"/>
    <property type="match status" value="1"/>
</dbReference>
<dbReference type="InterPro" id="IPR019775">
    <property type="entry name" value="WD40_repeat_CS"/>
</dbReference>
<evidence type="ECO:0000256" key="4">
    <source>
        <dbReference type="SAM" id="MobiDB-lite"/>
    </source>
</evidence>
<evidence type="ECO:0000256" key="3">
    <source>
        <dbReference type="PROSITE-ProRule" id="PRU00221"/>
    </source>
</evidence>
<dbReference type="InterPro" id="IPR001680">
    <property type="entry name" value="WD40_rpt"/>
</dbReference>
<dbReference type="RefSeq" id="XP_028825599.1">
    <property type="nucleotide sequence ID" value="XM_028969766.1"/>
</dbReference>
<dbReference type="PANTHER" id="PTHR44666">
    <property type="entry name" value="WD REPEAT-CONTAINING PROTEIN 53"/>
    <property type="match status" value="1"/>
</dbReference>
<dbReference type="InterPro" id="IPR015943">
    <property type="entry name" value="WD40/YVTN_repeat-like_dom_sf"/>
</dbReference>
<feature type="domain" description="Anaphase-promoting complex subunit 4-like WD40" evidence="5">
    <location>
        <begin position="97"/>
        <end position="142"/>
    </location>
</feature>
<feature type="compositionally biased region" description="Acidic residues" evidence="4">
    <location>
        <begin position="320"/>
        <end position="329"/>
    </location>
</feature>
<feature type="region of interest" description="Disordered" evidence="4">
    <location>
        <begin position="288"/>
        <end position="344"/>
    </location>
</feature>
<accession>A0AAY4A546</accession>
<keyword evidence="2" id="KW-0677">Repeat</keyword>
<dbReference type="InterPro" id="IPR024977">
    <property type="entry name" value="Apc4-like_WD40_dom"/>
</dbReference>
<proteinExistence type="predicted"/>
<dbReference type="SMART" id="SM00320">
    <property type="entry name" value="WD40"/>
    <property type="match status" value="6"/>
</dbReference>
<evidence type="ECO:0000313" key="6">
    <source>
        <dbReference type="Ensembl" id="ENSDCDP00010004353.1"/>
    </source>
</evidence>
<gene>
    <name evidence="6" type="primary">WDR53</name>
</gene>